<evidence type="ECO:0000313" key="2">
    <source>
        <dbReference type="Proteomes" id="UP000805193"/>
    </source>
</evidence>
<gene>
    <name evidence="1" type="ORF">HPB47_021336</name>
</gene>
<name>A0AC60QGC2_IXOPE</name>
<sequence>MARTFEKGLLNRDKLGPTRNSTDASVGRPPKIIGGEEPVDRDSDERPKRAADLDTDGDAAATSVMQLTHGESGDFLHDNRNKPPLRLARLPRVDPTWTTGGMGGTRRAAVDIFSSAGLPAPDAYREQKIGGREPRDHEHLSYLQREKVEALFRGPPYGLSRHTPRSAARLCTGEVRMRPIREGTAVAGTPDPRPDTPLLPHVAYRQFLRSQAPEPDFPERDGPAIVSNGSSGFVSGTGLTQWPATPRQGDRQSAPRQADAATSSSQRAGTCNAYQKAAAPPGRSIKHAQIGRIRMQRGVVKCSSQPFSEQENPFTLRSLLWTVRWGATR</sequence>
<keyword evidence="2" id="KW-1185">Reference proteome</keyword>
<comment type="caution">
    <text evidence="1">The sequence shown here is derived from an EMBL/GenBank/DDBJ whole genome shotgun (WGS) entry which is preliminary data.</text>
</comment>
<dbReference type="EMBL" id="JABSTQ010009186">
    <property type="protein sequence ID" value="KAG0431906.1"/>
    <property type="molecule type" value="Genomic_DNA"/>
</dbReference>
<reference evidence="1 2" key="1">
    <citation type="journal article" date="2020" name="Cell">
        <title>Large-Scale Comparative Analyses of Tick Genomes Elucidate Their Genetic Diversity and Vector Capacities.</title>
        <authorList>
            <consortium name="Tick Genome and Microbiome Consortium (TIGMIC)"/>
            <person name="Jia N."/>
            <person name="Wang J."/>
            <person name="Shi W."/>
            <person name="Du L."/>
            <person name="Sun Y."/>
            <person name="Zhan W."/>
            <person name="Jiang J.F."/>
            <person name="Wang Q."/>
            <person name="Zhang B."/>
            <person name="Ji P."/>
            <person name="Bell-Sakyi L."/>
            <person name="Cui X.M."/>
            <person name="Yuan T.T."/>
            <person name="Jiang B.G."/>
            <person name="Yang W.F."/>
            <person name="Lam T.T."/>
            <person name="Chang Q.C."/>
            <person name="Ding S.J."/>
            <person name="Wang X.J."/>
            <person name="Zhu J.G."/>
            <person name="Ruan X.D."/>
            <person name="Zhao L."/>
            <person name="Wei J.T."/>
            <person name="Ye R.Z."/>
            <person name="Que T.C."/>
            <person name="Du C.H."/>
            <person name="Zhou Y.H."/>
            <person name="Cheng J.X."/>
            <person name="Dai P.F."/>
            <person name="Guo W.B."/>
            <person name="Han X.H."/>
            <person name="Huang E.J."/>
            <person name="Li L.F."/>
            <person name="Wei W."/>
            <person name="Gao Y.C."/>
            <person name="Liu J.Z."/>
            <person name="Shao H.Z."/>
            <person name="Wang X."/>
            <person name="Wang C.C."/>
            <person name="Yang T.C."/>
            <person name="Huo Q.B."/>
            <person name="Li W."/>
            <person name="Chen H.Y."/>
            <person name="Chen S.E."/>
            <person name="Zhou L.G."/>
            <person name="Ni X.B."/>
            <person name="Tian J.H."/>
            <person name="Sheng Y."/>
            <person name="Liu T."/>
            <person name="Pan Y.S."/>
            <person name="Xia L.Y."/>
            <person name="Li J."/>
            <person name="Zhao F."/>
            <person name="Cao W.C."/>
        </authorList>
    </citation>
    <scope>NUCLEOTIDE SEQUENCE [LARGE SCALE GENOMIC DNA]</scope>
    <source>
        <strain evidence="1">Iper-2018</strain>
    </source>
</reference>
<organism evidence="1 2">
    <name type="scientific">Ixodes persulcatus</name>
    <name type="common">Taiga tick</name>
    <dbReference type="NCBI Taxonomy" id="34615"/>
    <lineage>
        <taxon>Eukaryota</taxon>
        <taxon>Metazoa</taxon>
        <taxon>Ecdysozoa</taxon>
        <taxon>Arthropoda</taxon>
        <taxon>Chelicerata</taxon>
        <taxon>Arachnida</taxon>
        <taxon>Acari</taxon>
        <taxon>Parasitiformes</taxon>
        <taxon>Ixodida</taxon>
        <taxon>Ixodoidea</taxon>
        <taxon>Ixodidae</taxon>
        <taxon>Ixodinae</taxon>
        <taxon>Ixodes</taxon>
    </lineage>
</organism>
<dbReference type="Proteomes" id="UP000805193">
    <property type="component" value="Unassembled WGS sequence"/>
</dbReference>
<proteinExistence type="predicted"/>
<evidence type="ECO:0000313" key="1">
    <source>
        <dbReference type="EMBL" id="KAG0431906.1"/>
    </source>
</evidence>
<accession>A0AC60QGC2</accession>
<protein>
    <submittedName>
        <fullName evidence="1">Uncharacterized protein</fullName>
    </submittedName>
</protein>